<evidence type="ECO:0000256" key="5">
    <source>
        <dbReference type="SAM" id="MobiDB-lite"/>
    </source>
</evidence>
<dbReference type="EMBL" id="KZ819311">
    <property type="protein sequence ID" value="PWN94551.1"/>
    <property type="molecule type" value="Genomic_DNA"/>
</dbReference>
<feature type="region of interest" description="Disordered" evidence="5">
    <location>
        <begin position="424"/>
        <end position="447"/>
    </location>
</feature>
<name>A0A316YZB8_9BASI</name>
<dbReference type="EC" id="3.1.1.47" evidence="1"/>
<feature type="compositionally biased region" description="Polar residues" evidence="5">
    <location>
        <begin position="528"/>
        <end position="541"/>
    </location>
</feature>
<evidence type="ECO:0000313" key="7">
    <source>
        <dbReference type="EMBL" id="PWN94551.1"/>
    </source>
</evidence>
<keyword evidence="6" id="KW-0732">Signal</keyword>
<feature type="compositionally biased region" description="Low complexity" evidence="5">
    <location>
        <begin position="492"/>
        <end position="503"/>
    </location>
</feature>
<evidence type="ECO:0000256" key="4">
    <source>
        <dbReference type="ARBA" id="ARBA00023098"/>
    </source>
</evidence>
<evidence type="ECO:0000256" key="1">
    <source>
        <dbReference type="ARBA" id="ARBA00013201"/>
    </source>
</evidence>
<evidence type="ECO:0000313" key="8">
    <source>
        <dbReference type="Proteomes" id="UP000245946"/>
    </source>
</evidence>
<keyword evidence="4" id="KW-0443">Lipid metabolism</keyword>
<feature type="compositionally biased region" description="Basic and acidic residues" evidence="5">
    <location>
        <begin position="102"/>
        <end position="116"/>
    </location>
</feature>
<feature type="compositionally biased region" description="Polar residues" evidence="5">
    <location>
        <begin position="158"/>
        <end position="169"/>
    </location>
</feature>
<proteinExistence type="predicted"/>
<evidence type="ECO:0000256" key="2">
    <source>
        <dbReference type="ARBA" id="ARBA00022801"/>
    </source>
</evidence>
<dbReference type="STRING" id="58919.A0A316YZB8"/>
<organism evidence="7 8">
    <name type="scientific">Tilletiopsis washingtonensis</name>
    <dbReference type="NCBI Taxonomy" id="58919"/>
    <lineage>
        <taxon>Eukaryota</taxon>
        <taxon>Fungi</taxon>
        <taxon>Dikarya</taxon>
        <taxon>Basidiomycota</taxon>
        <taxon>Ustilaginomycotina</taxon>
        <taxon>Exobasidiomycetes</taxon>
        <taxon>Entylomatales</taxon>
        <taxon>Entylomatales incertae sedis</taxon>
        <taxon>Tilletiopsis</taxon>
    </lineage>
</organism>
<dbReference type="PANTHER" id="PTHR10272">
    <property type="entry name" value="PLATELET-ACTIVATING FACTOR ACETYLHYDROLASE"/>
    <property type="match status" value="1"/>
</dbReference>
<dbReference type="GO" id="GO:0016042">
    <property type="term" value="P:lipid catabolic process"/>
    <property type="evidence" value="ECO:0007669"/>
    <property type="project" value="UniProtKB-KW"/>
</dbReference>
<gene>
    <name evidence="7" type="ORF">FA09DRAFT_332851</name>
</gene>
<dbReference type="RefSeq" id="XP_025594830.1">
    <property type="nucleotide sequence ID" value="XM_025743624.1"/>
</dbReference>
<reference evidence="7 8" key="1">
    <citation type="journal article" date="2018" name="Mol. Biol. Evol.">
        <title>Broad Genomic Sampling Reveals a Smut Pathogenic Ancestry of the Fungal Clade Ustilaginomycotina.</title>
        <authorList>
            <person name="Kijpornyongpan T."/>
            <person name="Mondo S.J."/>
            <person name="Barry K."/>
            <person name="Sandor L."/>
            <person name="Lee J."/>
            <person name="Lipzen A."/>
            <person name="Pangilinan J."/>
            <person name="LaButti K."/>
            <person name="Hainaut M."/>
            <person name="Henrissat B."/>
            <person name="Grigoriev I.V."/>
            <person name="Spatafora J.W."/>
            <person name="Aime M.C."/>
        </authorList>
    </citation>
    <scope>NUCLEOTIDE SEQUENCE [LARGE SCALE GENOMIC DNA]</scope>
    <source>
        <strain evidence="7 8">MCA 4186</strain>
    </source>
</reference>
<keyword evidence="3" id="KW-0442">Lipid degradation</keyword>
<keyword evidence="2" id="KW-0378">Hydrolase</keyword>
<dbReference type="Pfam" id="PF03403">
    <property type="entry name" value="PAF-AH_p_II"/>
    <property type="match status" value="2"/>
</dbReference>
<protein>
    <recommendedName>
        <fullName evidence="1">1-alkyl-2-acetylglycerophosphocholine esterase</fullName>
        <ecNumber evidence="1">3.1.1.47</ecNumber>
    </recommendedName>
</protein>
<feature type="region of interest" description="Disordered" evidence="5">
    <location>
        <begin position="227"/>
        <end position="271"/>
    </location>
</feature>
<keyword evidence="8" id="KW-1185">Reference proteome</keyword>
<evidence type="ECO:0000256" key="3">
    <source>
        <dbReference type="ARBA" id="ARBA00022963"/>
    </source>
</evidence>
<dbReference type="Gene3D" id="3.40.50.1820">
    <property type="entry name" value="alpha/beta hydrolase"/>
    <property type="match status" value="1"/>
</dbReference>
<feature type="compositionally biased region" description="Basic and acidic residues" evidence="5">
    <location>
        <begin position="469"/>
        <end position="484"/>
    </location>
</feature>
<evidence type="ECO:0000256" key="6">
    <source>
        <dbReference type="SAM" id="SignalP"/>
    </source>
</evidence>
<sequence length="658" mass="71308">MAVPASPAIFLLAAAKMRAICAPPLADPDDPRTRAPPPFARDATGLFGDLPPRFPVLLFSHGLAGNRLAYSQFCGELASHGIVVAALDHRDGSGLASAVRVPMREPKADSSEESRGEAGSSRTAEQAASQRSKGEASMGPQEACAQPQAFEQKHHGAQAQQLHENSGRPQLTKGDVPYLTFERLGMRSFAPDPRPEEVAMRQAQLAMRGAEIDECLHVLRRIAGGEGEQVARESTRGLANKLSSGAAKRERRRRRGDAPRGPEASLEGAPERLAEWRDKLDVDKPALVGHSFGGATVLEKARQSSQEAEQPWLLIMALDPWVEPLVEDDRPPNVTPTYVLNTEAFSVWQESFTKLKRVLHQAREANGEHRGWLMTVCATNHLDVSDYPFLLPHVFRSTVGPEAAVRLFSRACLVQTGLSRQRFRERAGAPGAKFEEGEGDPLMGGGVKRAREVGTQAMASLTDVGSRPAEADAKGASEDWERSRVRAQRQEASSSSDAPSSDACTPQARPAHDDSSSTPRLGSAAAPDTSTPQSHTSTTGSGKAKKHHELLERLMHGHGDEEQKRKVRGVIAKRSNSGNNLLGVPRTSADLVDWSSDASQVQDADRDADEVHRTLEDISRRLAYKRPKIHSLLALLFRLKGVRPGLDTPGSVLVHSLS</sequence>
<dbReference type="InterPro" id="IPR029058">
    <property type="entry name" value="AB_hydrolase_fold"/>
</dbReference>
<feature type="signal peptide" evidence="6">
    <location>
        <begin position="1"/>
        <end position="21"/>
    </location>
</feature>
<dbReference type="SUPFAM" id="SSF53474">
    <property type="entry name" value="alpha/beta-Hydrolases"/>
    <property type="match status" value="1"/>
</dbReference>
<feature type="region of interest" description="Disordered" evidence="5">
    <location>
        <begin position="97"/>
        <end position="174"/>
    </location>
</feature>
<dbReference type="GO" id="GO:0003847">
    <property type="term" value="F:1-alkyl-2-acetylglycerophosphocholine esterase activity"/>
    <property type="evidence" value="ECO:0007669"/>
    <property type="project" value="UniProtKB-EC"/>
</dbReference>
<dbReference type="GeneID" id="37271168"/>
<feature type="region of interest" description="Disordered" evidence="5">
    <location>
        <begin position="460"/>
        <end position="545"/>
    </location>
</feature>
<accession>A0A316YZB8</accession>
<dbReference type="AlphaFoldDB" id="A0A316YZB8"/>
<dbReference type="OrthoDB" id="2363873at2759"/>
<dbReference type="PANTHER" id="PTHR10272:SF0">
    <property type="entry name" value="PLATELET-ACTIVATING FACTOR ACETYLHYDROLASE"/>
    <property type="match status" value="1"/>
</dbReference>
<feature type="chain" id="PRO_5016380937" description="1-alkyl-2-acetylglycerophosphocholine esterase" evidence="6">
    <location>
        <begin position="22"/>
        <end position="658"/>
    </location>
</feature>
<dbReference type="Proteomes" id="UP000245946">
    <property type="component" value="Unassembled WGS sequence"/>
</dbReference>